<evidence type="ECO:0000256" key="3">
    <source>
        <dbReference type="PROSITE-ProRule" id="PRU00284"/>
    </source>
</evidence>
<sequence>MTRSEDGGLNAGPEPKRPGRTDAAGDDAMVANAKGALDVVREISSTVDGQLDGISRRTETQADDAAAAVDDVSDLSATVEEIAATATEVSDRSERAAERAAEGRSSAREAIEVMEDVRAVSTAVADEVEAFRARVDSVADALAGIDDIAAQTNLLALNASIEAARAGEEGDGFAVVADEVKTLAEEAQSQADEIDAVLGTVREETDETVDHLEAVVSEIDRGTEQVEETMQSLDAVTEAVEETANGTKSVSEATDQQAKTTEAVAARIERVAEGADHIEDDVETIRGARAEQTTMLREISGALDSASQSRSERIADTERIPTGVDGLDDLCGGGFAVGSRAVVQHDGEVAVDGLVAQLAAAALDAGYAVSITPPPSLDRRTLAAALDAVGLSFADALDGDRLFVLDAFGEWRTEYNVFDLDRRPLDAVNRTTAERRSDRLFVIGNIAGEIAVMGESAAREARYANDDGVLGDDDTVLNVVDGSSVEAQFGAFYTGAADYVLRASRDGAAQRVELTTAPAGVSEATRRLRTRDRPPYATLVE</sequence>
<dbReference type="Proteomes" id="UP000053621">
    <property type="component" value="Unassembled WGS sequence"/>
</dbReference>
<dbReference type="RefSeq" id="WP_058567368.1">
    <property type="nucleotide sequence ID" value="NZ_LOPW02000017.1"/>
</dbReference>
<dbReference type="PROSITE" id="PS50111">
    <property type="entry name" value="CHEMOTAXIS_TRANSDUC_2"/>
    <property type="match status" value="1"/>
</dbReference>
<keyword evidence="7" id="KW-1185">Reference proteome</keyword>
<dbReference type="CDD" id="cd11386">
    <property type="entry name" value="MCP_signal"/>
    <property type="match status" value="1"/>
</dbReference>
<dbReference type="GO" id="GO:0016020">
    <property type="term" value="C:membrane"/>
    <property type="evidence" value="ECO:0007669"/>
    <property type="project" value="InterPro"/>
</dbReference>
<reference evidence="6" key="1">
    <citation type="submission" date="2017-08" db="EMBL/GenBank/DDBJ databases">
        <title>Haloferax marisrubri sp. nov., isolated from the Discovery deep brine-seawater interface in the Red Sea.</title>
        <authorList>
            <person name="Zhang G."/>
            <person name="Stingl U."/>
        </authorList>
    </citation>
    <scope>NUCLEOTIDE SEQUENCE [LARGE SCALE GENOMIC DNA]</scope>
    <source>
        <strain evidence="6">SB3</strain>
    </source>
</reference>
<dbReference type="PANTHER" id="PTHR32089:SF112">
    <property type="entry name" value="LYSOZYME-LIKE PROTEIN-RELATED"/>
    <property type="match status" value="1"/>
</dbReference>
<accession>A0A2P4NNM7</accession>
<organism evidence="6 7">
    <name type="scientific">Haloferax marisrubri</name>
    <dbReference type="NCBI Taxonomy" id="1544719"/>
    <lineage>
        <taxon>Archaea</taxon>
        <taxon>Methanobacteriati</taxon>
        <taxon>Methanobacteriota</taxon>
        <taxon>Stenosarchaea group</taxon>
        <taxon>Halobacteria</taxon>
        <taxon>Halobacteriales</taxon>
        <taxon>Haloferacaceae</taxon>
        <taxon>Haloferax</taxon>
    </lineage>
</organism>
<dbReference type="PANTHER" id="PTHR32089">
    <property type="entry name" value="METHYL-ACCEPTING CHEMOTAXIS PROTEIN MCPB"/>
    <property type="match status" value="1"/>
</dbReference>
<protein>
    <submittedName>
        <fullName evidence="6">Methyl-accepting chemotaxis protein</fullName>
    </submittedName>
</protein>
<proteinExistence type="inferred from homology"/>
<feature type="region of interest" description="Disordered" evidence="4">
    <location>
        <begin position="86"/>
        <end position="105"/>
    </location>
</feature>
<feature type="compositionally biased region" description="Basic and acidic residues" evidence="4">
    <location>
        <begin position="89"/>
        <end position="105"/>
    </location>
</feature>
<comment type="caution">
    <text evidence="6">The sequence shown here is derived from an EMBL/GenBank/DDBJ whole genome shotgun (WGS) entry which is preliminary data.</text>
</comment>
<dbReference type="Pfam" id="PF00015">
    <property type="entry name" value="MCPsignal"/>
    <property type="match status" value="1"/>
</dbReference>
<dbReference type="EMBL" id="LOPW02000017">
    <property type="protein sequence ID" value="POG54739.1"/>
    <property type="molecule type" value="Genomic_DNA"/>
</dbReference>
<evidence type="ECO:0000313" key="6">
    <source>
        <dbReference type="EMBL" id="POG54739.1"/>
    </source>
</evidence>
<evidence type="ECO:0000256" key="1">
    <source>
        <dbReference type="ARBA" id="ARBA00023224"/>
    </source>
</evidence>
<dbReference type="GO" id="GO:0007165">
    <property type="term" value="P:signal transduction"/>
    <property type="evidence" value="ECO:0007669"/>
    <property type="project" value="UniProtKB-KW"/>
</dbReference>
<dbReference type="SMART" id="SM00283">
    <property type="entry name" value="MA"/>
    <property type="match status" value="1"/>
</dbReference>
<evidence type="ECO:0000256" key="2">
    <source>
        <dbReference type="ARBA" id="ARBA00029447"/>
    </source>
</evidence>
<feature type="domain" description="Methyl-accepting transducer" evidence="5">
    <location>
        <begin position="36"/>
        <end position="272"/>
    </location>
</feature>
<dbReference type="InterPro" id="IPR004089">
    <property type="entry name" value="MCPsignal_dom"/>
</dbReference>
<feature type="region of interest" description="Disordered" evidence="4">
    <location>
        <begin position="1"/>
        <end position="26"/>
    </location>
</feature>
<evidence type="ECO:0000259" key="5">
    <source>
        <dbReference type="PROSITE" id="PS50111"/>
    </source>
</evidence>
<evidence type="ECO:0000313" key="7">
    <source>
        <dbReference type="Proteomes" id="UP000053621"/>
    </source>
</evidence>
<dbReference type="Gene3D" id="1.10.287.950">
    <property type="entry name" value="Methyl-accepting chemotaxis protein"/>
    <property type="match status" value="1"/>
</dbReference>
<dbReference type="InterPro" id="IPR027417">
    <property type="entry name" value="P-loop_NTPase"/>
</dbReference>
<feature type="region of interest" description="Disordered" evidence="4">
    <location>
        <begin position="521"/>
        <end position="541"/>
    </location>
</feature>
<keyword evidence="1 3" id="KW-0807">Transducer</keyword>
<gene>
    <name evidence="6" type="ORF">AUR65_013510</name>
</gene>
<name>A0A2P4NNM7_9EURY</name>
<dbReference type="Gene3D" id="3.40.50.300">
    <property type="entry name" value="P-loop containing nucleotide triphosphate hydrolases"/>
    <property type="match status" value="1"/>
</dbReference>
<dbReference type="AlphaFoldDB" id="A0A2P4NNM7"/>
<dbReference type="OrthoDB" id="8523at2157"/>
<evidence type="ECO:0000256" key="4">
    <source>
        <dbReference type="SAM" id="MobiDB-lite"/>
    </source>
</evidence>
<dbReference type="SUPFAM" id="SSF58104">
    <property type="entry name" value="Methyl-accepting chemotaxis protein (MCP) signaling domain"/>
    <property type="match status" value="1"/>
</dbReference>
<comment type="similarity">
    <text evidence="2">Belongs to the methyl-accepting chemotaxis (MCP) protein family.</text>
</comment>